<evidence type="ECO:0000256" key="4">
    <source>
        <dbReference type="SAM" id="MobiDB-lite"/>
    </source>
</evidence>
<dbReference type="PANTHER" id="PTHR48032">
    <property type="entry name" value="RNA-BINDING PROTEIN MUSASHI HOMOLOG RBP6"/>
    <property type="match status" value="1"/>
</dbReference>
<feature type="compositionally biased region" description="Basic and acidic residues" evidence="4">
    <location>
        <begin position="49"/>
        <end position="69"/>
    </location>
</feature>
<dbReference type="Pfam" id="PF00076">
    <property type="entry name" value="RRM_1"/>
    <property type="match status" value="2"/>
</dbReference>
<feature type="compositionally biased region" description="Acidic residues" evidence="4">
    <location>
        <begin position="1"/>
        <end position="12"/>
    </location>
</feature>
<evidence type="ECO:0000313" key="6">
    <source>
        <dbReference type="EMBL" id="OEJ85734.1"/>
    </source>
</evidence>
<evidence type="ECO:0000313" key="7">
    <source>
        <dbReference type="Proteomes" id="UP000095605"/>
    </source>
</evidence>
<evidence type="ECO:0000256" key="2">
    <source>
        <dbReference type="ARBA" id="ARBA00022884"/>
    </source>
</evidence>
<gene>
    <name evidence="6" type="ORF">AWRI3578_g2448</name>
</gene>
<comment type="caution">
    <text evidence="6">The sequence shown here is derived from an EMBL/GenBank/DDBJ whole genome shotgun (WGS) entry which is preliminary data.</text>
</comment>
<keyword evidence="1" id="KW-0677">Repeat</keyword>
<dbReference type="EMBL" id="LPNL01000005">
    <property type="protein sequence ID" value="OEJ85734.1"/>
    <property type="molecule type" value="Genomic_DNA"/>
</dbReference>
<evidence type="ECO:0000256" key="3">
    <source>
        <dbReference type="PROSITE-ProRule" id="PRU00176"/>
    </source>
</evidence>
<reference evidence="7" key="1">
    <citation type="journal article" date="2016" name="Genome Announc.">
        <title>Genome sequences of three species of Hanseniaspora isolated from spontaneous wine fermentations.</title>
        <authorList>
            <person name="Sternes P.R."/>
            <person name="Lee D."/>
            <person name="Kutyna D.R."/>
            <person name="Borneman A.R."/>
        </authorList>
    </citation>
    <scope>NUCLEOTIDE SEQUENCE [LARGE SCALE GENOMIC DNA]</scope>
    <source>
        <strain evidence="7">AWRI3578</strain>
    </source>
</reference>
<organism evidence="6 7">
    <name type="scientific">Hanseniaspora opuntiae</name>
    <dbReference type="NCBI Taxonomy" id="211096"/>
    <lineage>
        <taxon>Eukaryota</taxon>
        <taxon>Fungi</taxon>
        <taxon>Dikarya</taxon>
        <taxon>Ascomycota</taxon>
        <taxon>Saccharomycotina</taxon>
        <taxon>Saccharomycetes</taxon>
        <taxon>Saccharomycodales</taxon>
        <taxon>Saccharomycodaceae</taxon>
        <taxon>Hanseniaspora</taxon>
    </lineage>
</organism>
<feature type="region of interest" description="Disordered" evidence="4">
    <location>
        <begin position="1"/>
        <end position="89"/>
    </location>
</feature>
<feature type="compositionally biased region" description="Basic and acidic residues" evidence="4">
    <location>
        <begin position="383"/>
        <end position="395"/>
    </location>
</feature>
<evidence type="ECO:0000256" key="1">
    <source>
        <dbReference type="ARBA" id="ARBA00022737"/>
    </source>
</evidence>
<accession>A0A1E5RFS9</accession>
<dbReference type="Gene3D" id="3.30.70.330">
    <property type="match status" value="2"/>
</dbReference>
<evidence type="ECO:0000259" key="5">
    <source>
        <dbReference type="PROSITE" id="PS50102"/>
    </source>
</evidence>
<dbReference type="SMART" id="SM00360">
    <property type="entry name" value="RRM"/>
    <property type="match status" value="2"/>
</dbReference>
<dbReference type="PANTHER" id="PTHR48032:SF6">
    <property type="entry name" value="RNA-BINDING (RRM_RBD_RNP MOTIFS) FAMILY PROTEIN"/>
    <property type="match status" value="1"/>
</dbReference>
<dbReference type="InterPro" id="IPR000504">
    <property type="entry name" value="RRM_dom"/>
</dbReference>
<feature type="domain" description="RRM" evidence="5">
    <location>
        <begin position="105"/>
        <end position="179"/>
    </location>
</feature>
<proteinExistence type="predicted"/>
<dbReference type="OrthoDB" id="1875751at2759"/>
<dbReference type="PROSITE" id="PS50102">
    <property type="entry name" value="RRM"/>
    <property type="match status" value="2"/>
</dbReference>
<feature type="domain" description="RRM" evidence="5">
    <location>
        <begin position="188"/>
        <end position="265"/>
    </location>
</feature>
<dbReference type="GO" id="GO:0006417">
    <property type="term" value="P:regulation of translation"/>
    <property type="evidence" value="ECO:0007669"/>
    <property type="project" value="TreeGrafter"/>
</dbReference>
<keyword evidence="2 3" id="KW-0694">RNA-binding</keyword>
<dbReference type="InterPro" id="IPR035979">
    <property type="entry name" value="RBD_domain_sf"/>
</dbReference>
<feature type="compositionally biased region" description="Gly residues" evidence="4">
    <location>
        <begin position="396"/>
        <end position="420"/>
    </location>
</feature>
<protein>
    <submittedName>
        <fullName evidence="6">Nuclear polyadenylated RNA-binding protein 4</fullName>
    </submittedName>
</protein>
<keyword evidence="7" id="KW-1185">Reference proteome</keyword>
<sequence length="432" mass="48895">MSFSDDDFDDIYGDAPKPVESLPIPEQPQIEKKEDVSTNEPATITPPTTEEKTIDEKKVEPVAETKEVPAEQYQQNEAPPSVSVPDMNEKPTNTVVKADLSSEIKKMFVGGLNWDTTEDDLRDYFAKYGTVENVSIRKDREGKSKGYGFVDFEDSSAVEKVLSTRHILDGKVIDPKRAIPKTEQDKVGKIFVGGLPAEIKPKGFKEFFSQYGNVLDAQLMINKNTGMCRGFGFITYDSPLAIEPLVAKKFIDYNGRDVEIKRAEQKASLATPARGRNNQYDNNVPQMDPQQMQQYWNVMQENYRQMAEQHGLDVNQVMQQSQQQMVMMMNMQQNQGMMPSGPDNGGIPVIGDQQDHSNNNYGNNYNNHNNHNNYNNDYNNSRFDDQRGGYRERSGYRGGRGGFRGGRGRGGYRGGRGGFRNNGQRDYHPYRN</sequence>
<dbReference type="SUPFAM" id="SSF54928">
    <property type="entry name" value="RNA-binding domain, RBD"/>
    <property type="match status" value="2"/>
</dbReference>
<dbReference type="Proteomes" id="UP000095605">
    <property type="component" value="Unassembled WGS sequence"/>
</dbReference>
<dbReference type="InterPro" id="IPR012677">
    <property type="entry name" value="Nucleotide-bd_a/b_plait_sf"/>
</dbReference>
<name>A0A1E5RFS9_9ASCO</name>
<dbReference type="AlphaFoldDB" id="A0A1E5RFS9"/>
<feature type="compositionally biased region" description="Basic and acidic residues" evidence="4">
    <location>
        <begin position="423"/>
        <end position="432"/>
    </location>
</feature>
<feature type="region of interest" description="Disordered" evidence="4">
    <location>
        <begin position="383"/>
        <end position="432"/>
    </location>
</feature>
<dbReference type="GO" id="GO:0003729">
    <property type="term" value="F:mRNA binding"/>
    <property type="evidence" value="ECO:0007669"/>
    <property type="project" value="TreeGrafter"/>
</dbReference>